<dbReference type="GO" id="GO:0009395">
    <property type="term" value="P:phospholipid catabolic process"/>
    <property type="evidence" value="ECO:0007669"/>
    <property type="project" value="TreeGrafter"/>
</dbReference>
<sequence>MALWYEHLGLLDDAFLQPESLECVWEDDRITDKYWDLYSSDSVVDHDLPGHLLSYPIRVTDEGMVTQLPGMEFFLDTRACILGAKINCEVAITSFLRLRLFACSPSAPTVNLNSLGLRQEKHISIIKFEFRLTVHHLFAFVAGLKKLHPFVSHPSAEGTPDGFCIPKKPIKSFSVEAVN</sequence>
<dbReference type="OrthoDB" id="693791at2759"/>
<reference evidence="4" key="1">
    <citation type="submission" date="2022-05" db="EMBL/GenBank/DDBJ databases">
        <title>The Musa troglodytarum L. genome provides insights into the mechanism of non-climacteric behaviour and enrichment of carotenoids.</title>
        <authorList>
            <person name="Wang J."/>
        </authorList>
    </citation>
    <scope>NUCLEOTIDE SEQUENCE</scope>
    <source>
        <tissue evidence="4">Leaf</tissue>
    </source>
</reference>
<feature type="domain" description="Phospholipase D C-terminal" evidence="3">
    <location>
        <begin position="12"/>
        <end position="85"/>
    </location>
</feature>
<evidence type="ECO:0000256" key="1">
    <source>
        <dbReference type="ARBA" id="ARBA00022737"/>
    </source>
</evidence>
<name>A0A9E7LCV9_9LILI</name>
<accession>A0A9E7LCV9</accession>
<dbReference type="Proteomes" id="UP001055439">
    <property type="component" value="Chromosome 9"/>
</dbReference>
<evidence type="ECO:0000313" key="5">
    <source>
        <dbReference type="Proteomes" id="UP001055439"/>
    </source>
</evidence>
<proteinExistence type="predicted"/>
<dbReference type="Pfam" id="PF12357">
    <property type="entry name" value="PLD_C"/>
    <property type="match status" value="1"/>
</dbReference>
<evidence type="ECO:0000256" key="2">
    <source>
        <dbReference type="ARBA" id="ARBA00023098"/>
    </source>
</evidence>
<dbReference type="EMBL" id="CP097511">
    <property type="protein sequence ID" value="URE46100.1"/>
    <property type="molecule type" value="Genomic_DNA"/>
</dbReference>
<evidence type="ECO:0000313" key="4">
    <source>
        <dbReference type="EMBL" id="URE46100.1"/>
    </source>
</evidence>
<organism evidence="4 5">
    <name type="scientific">Musa troglodytarum</name>
    <name type="common">fe'i banana</name>
    <dbReference type="NCBI Taxonomy" id="320322"/>
    <lineage>
        <taxon>Eukaryota</taxon>
        <taxon>Viridiplantae</taxon>
        <taxon>Streptophyta</taxon>
        <taxon>Embryophyta</taxon>
        <taxon>Tracheophyta</taxon>
        <taxon>Spermatophyta</taxon>
        <taxon>Magnoliopsida</taxon>
        <taxon>Liliopsida</taxon>
        <taxon>Zingiberales</taxon>
        <taxon>Musaceae</taxon>
        <taxon>Musa</taxon>
    </lineage>
</organism>
<dbReference type="PANTHER" id="PTHR18896">
    <property type="entry name" value="PHOSPHOLIPASE D"/>
    <property type="match status" value="1"/>
</dbReference>
<dbReference type="InterPro" id="IPR024632">
    <property type="entry name" value="PLipase_D_C"/>
</dbReference>
<dbReference type="GO" id="GO:0005886">
    <property type="term" value="C:plasma membrane"/>
    <property type="evidence" value="ECO:0007669"/>
    <property type="project" value="TreeGrafter"/>
</dbReference>
<keyword evidence="2" id="KW-0443">Lipid metabolism</keyword>
<keyword evidence="1" id="KW-0677">Repeat</keyword>
<dbReference type="InterPro" id="IPR015679">
    <property type="entry name" value="PLipase_D_fam"/>
</dbReference>
<dbReference type="PANTHER" id="PTHR18896:SF115">
    <property type="entry name" value="PHOSPHOLIPASE D ALPHA 1"/>
    <property type="match status" value="1"/>
</dbReference>
<gene>
    <name evidence="4" type="ORF">MUK42_25672</name>
</gene>
<protein>
    <recommendedName>
        <fullName evidence="3">Phospholipase D C-terminal domain-containing protein</fullName>
    </recommendedName>
</protein>
<dbReference type="AlphaFoldDB" id="A0A9E7LCV9"/>
<dbReference type="GO" id="GO:0004630">
    <property type="term" value="F:phospholipase D activity"/>
    <property type="evidence" value="ECO:0007669"/>
    <property type="project" value="TreeGrafter"/>
</dbReference>
<keyword evidence="5" id="KW-1185">Reference proteome</keyword>
<evidence type="ECO:0000259" key="3">
    <source>
        <dbReference type="Pfam" id="PF12357"/>
    </source>
</evidence>